<accession>A0A2R4VU66</accession>
<gene>
    <name evidence="1" type="ORF">A6A40_23310</name>
</gene>
<sequence length="41" mass="4623">MNRQALRDAVARYNSEGVAGLYDRPLPGRLATAHSERRLQL</sequence>
<dbReference type="Proteomes" id="UP000077405">
    <property type="component" value="Plasmid pYZ3"/>
</dbReference>
<reference evidence="1 2" key="1">
    <citation type="submission" date="2018-04" db="EMBL/GenBank/DDBJ databases">
        <title>Complete genome sequence of the nitrogen-fixing bacterium Azospirillum humicireducens type strain SgZ-5.</title>
        <authorList>
            <person name="Yu Z."/>
        </authorList>
    </citation>
    <scope>NUCLEOTIDE SEQUENCE [LARGE SCALE GENOMIC DNA]</scope>
    <source>
        <strain evidence="1 2">SgZ-5</strain>
        <plasmid evidence="1 2">pYZ3</plasmid>
    </source>
</reference>
<evidence type="ECO:0000313" key="2">
    <source>
        <dbReference type="Proteomes" id="UP000077405"/>
    </source>
</evidence>
<keyword evidence="1" id="KW-0614">Plasmid</keyword>
<dbReference type="OrthoDB" id="2375382at2"/>
<proteinExistence type="predicted"/>
<name>A0A2R4VU66_9PROT</name>
<keyword evidence="2" id="KW-1185">Reference proteome</keyword>
<geneLocation type="plasmid" evidence="1 2">
    <name>pYZ3</name>
</geneLocation>
<protein>
    <submittedName>
        <fullName evidence="1">Uncharacterized protein</fullName>
    </submittedName>
</protein>
<dbReference type="AlphaFoldDB" id="A0A2R4VU66"/>
<dbReference type="KEGG" id="ahu:A6A40_23310"/>
<organism evidence="1 2">
    <name type="scientific">Azospirillum humicireducens</name>
    <dbReference type="NCBI Taxonomy" id="1226968"/>
    <lineage>
        <taxon>Bacteria</taxon>
        <taxon>Pseudomonadati</taxon>
        <taxon>Pseudomonadota</taxon>
        <taxon>Alphaproteobacteria</taxon>
        <taxon>Rhodospirillales</taxon>
        <taxon>Azospirillaceae</taxon>
        <taxon>Azospirillum</taxon>
    </lineage>
</organism>
<dbReference type="EMBL" id="CP028904">
    <property type="protein sequence ID" value="AWB07972.1"/>
    <property type="molecule type" value="Genomic_DNA"/>
</dbReference>
<evidence type="ECO:0000313" key="1">
    <source>
        <dbReference type="EMBL" id="AWB07972.1"/>
    </source>
</evidence>